<name>A0A9K3KUY4_9STRA</name>
<keyword evidence="1" id="KW-0732">Signal</keyword>
<reference evidence="2" key="2">
    <citation type="submission" date="2021-04" db="EMBL/GenBank/DDBJ databases">
        <authorList>
            <person name="Podell S."/>
        </authorList>
    </citation>
    <scope>NUCLEOTIDE SEQUENCE</scope>
    <source>
        <strain evidence="2">Hildebrandi</strain>
    </source>
</reference>
<dbReference type="EMBL" id="JAGRRH010000019">
    <property type="protein sequence ID" value="KAG7349941.1"/>
    <property type="molecule type" value="Genomic_DNA"/>
</dbReference>
<organism evidence="2 3">
    <name type="scientific">Nitzschia inconspicua</name>
    <dbReference type="NCBI Taxonomy" id="303405"/>
    <lineage>
        <taxon>Eukaryota</taxon>
        <taxon>Sar</taxon>
        <taxon>Stramenopiles</taxon>
        <taxon>Ochrophyta</taxon>
        <taxon>Bacillariophyta</taxon>
        <taxon>Bacillariophyceae</taxon>
        <taxon>Bacillariophycidae</taxon>
        <taxon>Bacillariales</taxon>
        <taxon>Bacillariaceae</taxon>
        <taxon>Nitzschia</taxon>
    </lineage>
</organism>
<reference evidence="2" key="1">
    <citation type="journal article" date="2021" name="Sci. Rep.">
        <title>Diploid genomic architecture of Nitzschia inconspicua, an elite biomass production diatom.</title>
        <authorList>
            <person name="Oliver A."/>
            <person name="Podell S."/>
            <person name="Pinowska A."/>
            <person name="Traller J.C."/>
            <person name="Smith S.R."/>
            <person name="McClure R."/>
            <person name="Beliaev A."/>
            <person name="Bohutskyi P."/>
            <person name="Hill E.A."/>
            <person name="Rabines A."/>
            <person name="Zheng H."/>
            <person name="Allen L.Z."/>
            <person name="Kuo A."/>
            <person name="Grigoriev I.V."/>
            <person name="Allen A.E."/>
            <person name="Hazlebeck D."/>
            <person name="Allen E.E."/>
        </authorList>
    </citation>
    <scope>NUCLEOTIDE SEQUENCE</scope>
    <source>
        <strain evidence="2">Hildebrandi</strain>
    </source>
</reference>
<evidence type="ECO:0000313" key="2">
    <source>
        <dbReference type="EMBL" id="KAG7349941.1"/>
    </source>
</evidence>
<dbReference type="Proteomes" id="UP000693970">
    <property type="component" value="Unassembled WGS sequence"/>
</dbReference>
<evidence type="ECO:0000256" key="1">
    <source>
        <dbReference type="SAM" id="SignalP"/>
    </source>
</evidence>
<accession>A0A9K3KUY4</accession>
<feature type="signal peptide" evidence="1">
    <location>
        <begin position="1"/>
        <end position="34"/>
    </location>
</feature>
<dbReference type="OrthoDB" id="38337at2759"/>
<evidence type="ECO:0000313" key="3">
    <source>
        <dbReference type="Proteomes" id="UP000693970"/>
    </source>
</evidence>
<protein>
    <submittedName>
        <fullName evidence="2">Uncharacterized protein</fullName>
    </submittedName>
</protein>
<gene>
    <name evidence="2" type="ORF">IV203_012538</name>
</gene>
<sequence length="509" mass="59242">MTRRSTWYYYQCNQSLMLVVTVLLLTLCNLTSVAEKSTSYYHDDDTEAFAHPNEQHYNLRNDTDLHPDLHRRLSLESVPLNSREDPLRILYTVTTLAEYDEGHRATTKGFDRLSNLLIPVVKEGVESMLEKGYHVDVFIVSHYEMTRPQLLRDALPDSVHVRYWDNAAPISYKPDQREKDPKAKLWKNTLALARQHRFVVKDNLMDYDMFLNFEDDMILHGDMVEHHLQMTQKLFQLRETAPDEVPESQLSNFYGPLTKDQLKRCYPGLLRVEVLLEEETYPTQPELDPVPVTPHEDIDPAPCCHLKAAAHEEKRPAKPTSDKLFLWETNIIALGVRHMEALGWVALLRGPRPRQGEYGLTVSDYWSGTNKYFDKQRRPNPGEFNMINNQGGWMGTRQQIWEWHTEICPGGFLPPFEGPHYNWDGLDPRNVEFWSGGLNLFTARHACNMQRLVMLESPDGFARQLIYHSANNKQRQLTWRKKSFVKINDLYGQLLTVAKDAEADMKEKK</sequence>
<feature type="chain" id="PRO_5039952349" evidence="1">
    <location>
        <begin position="35"/>
        <end position="509"/>
    </location>
</feature>
<dbReference type="AlphaFoldDB" id="A0A9K3KUY4"/>
<keyword evidence="3" id="KW-1185">Reference proteome</keyword>
<comment type="caution">
    <text evidence="2">The sequence shown here is derived from an EMBL/GenBank/DDBJ whole genome shotgun (WGS) entry which is preliminary data.</text>
</comment>
<proteinExistence type="predicted"/>